<evidence type="ECO:0000313" key="2">
    <source>
        <dbReference type="Proteomes" id="UP000602510"/>
    </source>
</evidence>
<comment type="caution">
    <text evidence="1">The sequence shown here is derived from an EMBL/GenBank/DDBJ whole genome shotgun (WGS) entry which is preliminary data.</text>
</comment>
<keyword evidence="2" id="KW-1185">Reference proteome</keyword>
<organism evidence="1 2">
    <name type="scientific">Phytophthora infestans</name>
    <name type="common">Potato late blight agent</name>
    <name type="synonym">Botrytis infestans</name>
    <dbReference type="NCBI Taxonomy" id="4787"/>
    <lineage>
        <taxon>Eukaryota</taxon>
        <taxon>Sar</taxon>
        <taxon>Stramenopiles</taxon>
        <taxon>Oomycota</taxon>
        <taxon>Peronosporomycetes</taxon>
        <taxon>Peronosporales</taxon>
        <taxon>Peronosporaceae</taxon>
        <taxon>Phytophthora</taxon>
    </lineage>
</organism>
<dbReference type="EMBL" id="WSZM01000854">
    <property type="protein sequence ID" value="KAF4029243.1"/>
    <property type="molecule type" value="Genomic_DNA"/>
</dbReference>
<dbReference type="AlphaFoldDB" id="A0A833S7R3"/>
<evidence type="ECO:0000313" key="1">
    <source>
        <dbReference type="EMBL" id="KAF4029243.1"/>
    </source>
</evidence>
<sequence>MSDFVLTFFSYREGVHEAADRRSAALQWRLTRRCKCGAGAHQAGYRSRLRFLWLGHHDGVPGCASCDAAESYGRDEHQTLLSFEDPMRRVFTVPSPIVGGVFLHAQHINGSKTCNPDPYNSKNNFIIPLVTIFATVRFGIQLGHDCIDMVLTDGAKLAAAQISGSDSSEAGSESN</sequence>
<dbReference type="Proteomes" id="UP000602510">
    <property type="component" value="Unassembled WGS sequence"/>
</dbReference>
<name>A0A833S7R3_PHYIN</name>
<accession>A0A833S7R3</accession>
<gene>
    <name evidence="1" type="ORF">GN244_ATG19046</name>
</gene>
<protein>
    <submittedName>
        <fullName evidence="1">Uncharacterized protein</fullName>
    </submittedName>
</protein>
<proteinExistence type="predicted"/>
<reference evidence="1" key="1">
    <citation type="submission" date="2020-04" db="EMBL/GenBank/DDBJ databases">
        <title>Hybrid Assembly of Korean Phytophthora infestans isolates.</title>
        <authorList>
            <person name="Prokchorchik M."/>
            <person name="Lee Y."/>
            <person name="Seo J."/>
            <person name="Cho J.-H."/>
            <person name="Park Y.-E."/>
            <person name="Jang D.-C."/>
            <person name="Im J.-S."/>
            <person name="Choi J.-G."/>
            <person name="Park H.-J."/>
            <person name="Lee G.-B."/>
            <person name="Lee Y.-G."/>
            <person name="Hong S.-Y."/>
            <person name="Cho K."/>
            <person name="Sohn K.H."/>
        </authorList>
    </citation>
    <scope>NUCLEOTIDE SEQUENCE</scope>
    <source>
        <strain evidence="1">KR_1_A1</strain>
    </source>
</reference>